<evidence type="ECO:0000256" key="1">
    <source>
        <dbReference type="SAM" id="MobiDB-lite"/>
    </source>
</evidence>
<name>A0AA38LFL9_TAXCH</name>
<feature type="region of interest" description="Disordered" evidence="1">
    <location>
        <begin position="1"/>
        <end position="31"/>
    </location>
</feature>
<evidence type="ECO:0000313" key="2">
    <source>
        <dbReference type="EMBL" id="KAH9322026.1"/>
    </source>
</evidence>
<reference evidence="2 3" key="1">
    <citation type="journal article" date="2021" name="Nat. Plants">
        <title>The Taxus genome provides insights into paclitaxel biosynthesis.</title>
        <authorList>
            <person name="Xiong X."/>
            <person name="Gou J."/>
            <person name="Liao Q."/>
            <person name="Li Y."/>
            <person name="Zhou Q."/>
            <person name="Bi G."/>
            <person name="Li C."/>
            <person name="Du R."/>
            <person name="Wang X."/>
            <person name="Sun T."/>
            <person name="Guo L."/>
            <person name="Liang H."/>
            <person name="Lu P."/>
            <person name="Wu Y."/>
            <person name="Zhang Z."/>
            <person name="Ro D.K."/>
            <person name="Shang Y."/>
            <person name="Huang S."/>
            <person name="Yan J."/>
        </authorList>
    </citation>
    <scope>NUCLEOTIDE SEQUENCE [LARGE SCALE GENOMIC DNA]</scope>
    <source>
        <strain evidence="2">Ta-2019</strain>
    </source>
</reference>
<comment type="caution">
    <text evidence="2">The sequence shown here is derived from an EMBL/GenBank/DDBJ whole genome shotgun (WGS) entry which is preliminary data.</text>
</comment>
<sequence length="67" mass="7631">MEHVELEHQSLHHLGKRNREPPLDSDESMSEEEIVRTVGAHLIPRDNLALVRGVPVLEIIIDNQMSV</sequence>
<feature type="non-terminal residue" evidence="2">
    <location>
        <position position="67"/>
    </location>
</feature>
<dbReference type="Proteomes" id="UP000824469">
    <property type="component" value="Unassembled WGS sequence"/>
</dbReference>
<accession>A0AA38LFL9</accession>
<keyword evidence="3" id="KW-1185">Reference proteome</keyword>
<dbReference type="AlphaFoldDB" id="A0AA38LFL9"/>
<proteinExistence type="predicted"/>
<gene>
    <name evidence="2" type="ORF">KI387_016665</name>
</gene>
<protein>
    <submittedName>
        <fullName evidence="2">Uncharacterized protein</fullName>
    </submittedName>
</protein>
<organism evidence="2 3">
    <name type="scientific">Taxus chinensis</name>
    <name type="common">Chinese yew</name>
    <name type="synonym">Taxus wallichiana var. chinensis</name>
    <dbReference type="NCBI Taxonomy" id="29808"/>
    <lineage>
        <taxon>Eukaryota</taxon>
        <taxon>Viridiplantae</taxon>
        <taxon>Streptophyta</taxon>
        <taxon>Embryophyta</taxon>
        <taxon>Tracheophyta</taxon>
        <taxon>Spermatophyta</taxon>
        <taxon>Pinopsida</taxon>
        <taxon>Pinidae</taxon>
        <taxon>Conifers II</taxon>
        <taxon>Cupressales</taxon>
        <taxon>Taxaceae</taxon>
        <taxon>Taxus</taxon>
    </lineage>
</organism>
<feature type="compositionally biased region" description="Basic and acidic residues" evidence="1">
    <location>
        <begin position="1"/>
        <end position="10"/>
    </location>
</feature>
<evidence type="ECO:0000313" key="3">
    <source>
        <dbReference type="Proteomes" id="UP000824469"/>
    </source>
</evidence>
<dbReference type="EMBL" id="JAHRHJ020000003">
    <property type="protein sequence ID" value="KAH9322026.1"/>
    <property type="molecule type" value="Genomic_DNA"/>
</dbReference>